<name>A0A7J7N4F2_9MAGN</name>
<sequence length="68" mass="8049">PPRKSFERNRKSFERLYANWSKTLETRQVVRTASKLVRTKIISRPKFQEVELGHSNDFGNIPIFLRSS</sequence>
<protein>
    <submittedName>
        <fullName evidence="1">Uncharacterized protein</fullName>
    </submittedName>
</protein>
<keyword evidence="2" id="KW-1185">Reference proteome</keyword>
<comment type="caution">
    <text evidence="1">The sequence shown here is derived from an EMBL/GenBank/DDBJ whole genome shotgun (WGS) entry which is preliminary data.</text>
</comment>
<organism evidence="1 2">
    <name type="scientific">Kingdonia uniflora</name>
    <dbReference type="NCBI Taxonomy" id="39325"/>
    <lineage>
        <taxon>Eukaryota</taxon>
        <taxon>Viridiplantae</taxon>
        <taxon>Streptophyta</taxon>
        <taxon>Embryophyta</taxon>
        <taxon>Tracheophyta</taxon>
        <taxon>Spermatophyta</taxon>
        <taxon>Magnoliopsida</taxon>
        <taxon>Ranunculales</taxon>
        <taxon>Circaeasteraceae</taxon>
        <taxon>Kingdonia</taxon>
    </lineage>
</organism>
<feature type="non-terminal residue" evidence="1">
    <location>
        <position position="68"/>
    </location>
</feature>
<feature type="non-terminal residue" evidence="1">
    <location>
        <position position="1"/>
    </location>
</feature>
<dbReference type="EMBL" id="JACGCM010001069">
    <property type="protein sequence ID" value="KAF6161912.1"/>
    <property type="molecule type" value="Genomic_DNA"/>
</dbReference>
<evidence type="ECO:0000313" key="1">
    <source>
        <dbReference type="EMBL" id="KAF6161912.1"/>
    </source>
</evidence>
<reference evidence="1 2" key="1">
    <citation type="journal article" date="2020" name="IScience">
        <title>Genome Sequencing of the Endangered Kingdonia uniflora (Circaeasteraceae, Ranunculales) Reveals Potential Mechanisms of Evolutionary Specialization.</title>
        <authorList>
            <person name="Sun Y."/>
            <person name="Deng T."/>
            <person name="Zhang A."/>
            <person name="Moore M.J."/>
            <person name="Landis J.B."/>
            <person name="Lin N."/>
            <person name="Zhang H."/>
            <person name="Zhang X."/>
            <person name="Huang J."/>
            <person name="Zhang X."/>
            <person name="Sun H."/>
            <person name="Wang H."/>
        </authorList>
    </citation>
    <scope>NUCLEOTIDE SEQUENCE [LARGE SCALE GENOMIC DNA]</scope>
    <source>
        <strain evidence="1">TB1705</strain>
        <tissue evidence="1">Leaf</tissue>
    </source>
</reference>
<evidence type="ECO:0000313" key="2">
    <source>
        <dbReference type="Proteomes" id="UP000541444"/>
    </source>
</evidence>
<dbReference type="AlphaFoldDB" id="A0A7J7N4F2"/>
<gene>
    <name evidence="1" type="ORF">GIB67_014114</name>
</gene>
<dbReference type="Proteomes" id="UP000541444">
    <property type="component" value="Unassembled WGS sequence"/>
</dbReference>
<accession>A0A7J7N4F2</accession>
<proteinExistence type="predicted"/>